<comment type="caution">
    <text evidence="2">The sequence shown here is derived from an EMBL/GenBank/DDBJ whole genome shotgun (WGS) entry which is preliminary data.</text>
</comment>
<reference evidence="3" key="1">
    <citation type="journal article" date="2020" name="Stud. Mycol.">
        <title>101 Dothideomycetes genomes: A test case for predicting lifestyles and emergence of pathogens.</title>
        <authorList>
            <person name="Haridas S."/>
            <person name="Albert R."/>
            <person name="Binder M."/>
            <person name="Bloem J."/>
            <person name="LaButti K."/>
            <person name="Salamov A."/>
            <person name="Andreopoulos B."/>
            <person name="Baker S."/>
            <person name="Barry K."/>
            <person name="Bills G."/>
            <person name="Bluhm B."/>
            <person name="Cannon C."/>
            <person name="Castanera R."/>
            <person name="Culley D."/>
            <person name="Daum C."/>
            <person name="Ezra D."/>
            <person name="Gonzalez J."/>
            <person name="Henrissat B."/>
            <person name="Kuo A."/>
            <person name="Liang C."/>
            <person name="Lipzen A."/>
            <person name="Lutzoni F."/>
            <person name="Magnuson J."/>
            <person name="Mondo S."/>
            <person name="Nolan M."/>
            <person name="Ohm R."/>
            <person name="Pangilinan J."/>
            <person name="Park H.-J."/>
            <person name="Ramirez L."/>
            <person name="Alfaro M."/>
            <person name="Sun H."/>
            <person name="Tritt A."/>
            <person name="Yoshinaga Y."/>
            <person name="Zwiers L.-H."/>
            <person name="Turgeon B."/>
            <person name="Goodwin S."/>
            <person name="Spatafora J."/>
            <person name="Crous P."/>
            <person name="Grigoriev I."/>
        </authorList>
    </citation>
    <scope>NUCLEOTIDE SEQUENCE [LARGE SCALE GENOMIC DNA]</scope>
    <source>
        <strain evidence="3">CBS 304.66</strain>
    </source>
</reference>
<proteinExistence type="predicted"/>
<dbReference type="Proteomes" id="UP000800093">
    <property type="component" value="Unassembled WGS sequence"/>
</dbReference>
<organism evidence="2 3">
    <name type="scientific">Lojkania enalia</name>
    <dbReference type="NCBI Taxonomy" id="147567"/>
    <lineage>
        <taxon>Eukaryota</taxon>
        <taxon>Fungi</taxon>
        <taxon>Dikarya</taxon>
        <taxon>Ascomycota</taxon>
        <taxon>Pezizomycotina</taxon>
        <taxon>Dothideomycetes</taxon>
        <taxon>Pleosporomycetidae</taxon>
        <taxon>Pleosporales</taxon>
        <taxon>Pleosporales incertae sedis</taxon>
        <taxon>Lojkania</taxon>
    </lineage>
</organism>
<keyword evidence="3" id="KW-1185">Reference proteome</keyword>
<feature type="compositionally biased region" description="Polar residues" evidence="1">
    <location>
        <begin position="169"/>
        <end position="183"/>
    </location>
</feature>
<feature type="region of interest" description="Disordered" evidence="1">
    <location>
        <begin position="169"/>
        <end position="218"/>
    </location>
</feature>
<feature type="compositionally biased region" description="Pro residues" evidence="1">
    <location>
        <begin position="199"/>
        <end position="218"/>
    </location>
</feature>
<name>A0A9P4K7P8_9PLEO</name>
<evidence type="ECO:0000256" key="1">
    <source>
        <dbReference type="SAM" id="MobiDB-lite"/>
    </source>
</evidence>
<protein>
    <submittedName>
        <fullName evidence="2">Uncharacterized protein</fullName>
    </submittedName>
</protein>
<sequence length="218" mass="24351">MANINAMADAKGSELCEGQHKTLAPFTMKLDLSPNVTLPMKPTENQIEAGDLLGALEALNHPEDAIGLIFKNSHQKPKDHIVQLQVVVVGSIPNTFNYFLGMRVDAGFLKAPMNSVGMCHMYKRNVVSYHVDLYRDPWYRAGIFQHSHIHLFTRCVANINSYENGMHMKSSQITSKEQSRFQQPSNSSPVNPDRSDPNPSNPPPPNNPPPRPPIQPFK</sequence>
<accession>A0A9P4K7P8</accession>
<evidence type="ECO:0000313" key="2">
    <source>
        <dbReference type="EMBL" id="KAF2262817.1"/>
    </source>
</evidence>
<gene>
    <name evidence="2" type="ORF">CC78DRAFT_582141</name>
</gene>
<dbReference type="EMBL" id="ML986635">
    <property type="protein sequence ID" value="KAF2262817.1"/>
    <property type="molecule type" value="Genomic_DNA"/>
</dbReference>
<dbReference type="AlphaFoldDB" id="A0A9P4K7P8"/>
<evidence type="ECO:0000313" key="3">
    <source>
        <dbReference type="Proteomes" id="UP000800093"/>
    </source>
</evidence>